<protein>
    <submittedName>
        <fullName evidence="3">Uncharacterized protein</fullName>
    </submittedName>
</protein>
<dbReference type="EMBL" id="BAABGP010000019">
    <property type="protein sequence ID" value="GAA4488677.1"/>
    <property type="molecule type" value="Genomic_DNA"/>
</dbReference>
<organism evidence="3 4">
    <name type="scientific">Microbacterium panaciterrae</name>
    <dbReference type="NCBI Taxonomy" id="985759"/>
    <lineage>
        <taxon>Bacteria</taxon>
        <taxon>Bacillati</taxon>
        <taxon>Actinomycetota</taxon>
        <taxon>Actinomycetes</taxon>
        <taxon>Micrococcales</taxon>
        <taxon>Microbacteriaceae</taxon>
        <taxon>Microbacterium</taxon>
    </lineage>
</organism>
<feature type="transmembrane region" description="Helical" evidence="2">
    <location>
        <begin position="121"/>
        <end position="139"/>
    </location>
</feature>
<proteinExistence type="predicted"/>
<accession>A0ABP8PN71</accession>
<evidence type="ECO:0000313" key="4">
    <source>
        <dbReference type="Proteomes" id="UP001500731"/>
    </source>
</evidence>
<feature type="region of interest" description="Disordered" evidence="1">
    <location>
        <begin position="197"/>
        <end position="225"/>
    </location>
</feature>
<feature type="transmembrane region" description="Helical" evidence="2">
    <location>
        <begin position="159"/>
        <end position="178"/>
    </location>
</feature>
<name>A0ABP8PN71_9MICO</name>
<keyword evidence="2" id="KW-1133">Transmembrane helix</keyword>
<comment type="caution">
    <text evidence="3">The sequence shown here is derived from an EMBL/GenBank/DDBJ whole genome shotgun (WGS) entry which is preliminary data.</text>
</comment>
<evidence type="ECO:0000313" key="3">
    <source>
        <dbReference type="EMBL" id="GAA4488677.1"/>
    </source>
</evidence>
<dbReference type="RefSeq" id="WP_345188027.1">
    <property type="nucleotide sequence ID" value="NZ_BAABGP010000019.1"/>
</dbReference>
<feature type="transmembrane region" description="Helical" evidence="2">
    <location>
        <begin position="83"/>
        <end position="100"/>
    </location>
</feature>
<evidence type="ECO:0000256" key="1">
    <source>
        <dbReference type="SAM" id="MobiDB-lite"/>
    </source>
</evidence>
<feature type="region of interest" description="Disordered" evidence="1">
    <location>
        <begin position="328"/>
        <end position="360"/>
    </location>
</feature>
<keyword evidence="2" id="KW-0472">Membrane</keyword>
<evidence type="ECO:0000256" key="2">
    <source>
        <dbReference type="SAM" id="Phobius"/>
    </source>
</evidence>
<dbReference type="Proteomes" id="UP001500731">
    <property type="component" value="Unassembled WGS sequence"/>
</dbReference>
<keyword evidence="2" id="KW-0812">Transmembrane</keyword>
<sequence>MTGDLPFAEIDLDEQSQNRDDAQTVADDDVHLPAVAPQQGHFGFTLRELIIIGAWLLAFVLSFVPGAGSILDITSTVWTMNGAWVLMIGVPTAATFLIVLRRLSPDGIRRVGSLGIDQFASVAYSVAAVSWAVLLWQQVVLVGATRQSLLMTWPAWVEIILMLALVAVTVFAGLFPALREDFEGRMETLAHRNADPVRPVFSKPRPVRARGSVSDPQSDDDVDPGLLHEGEVVAAAHVSGSATGAPSLTAPGYVPEQHRESFLASDATDEAGAAPHAEAPLPDATPEDASTVAIVDAPVEPDASDETDEVAHAPSDTMTQVLGDLLEPTPADDVATHSVDVVPPAPERRGGKNSSPAEPAQPFWALAPEVRPVHDAQGDEIFRIGPDAWILVLEDRGGAFVVRHDDGRVGYLHDTENMTRG</sequence>
<feature type="transmembrane region" description="Helical" evidence="2">
    <location>
        <begin position="49"/>
        <end position="71"/>
    </location>
</feature>
<reference evidence="4" key="1">
    <citation type="journal article" date="2019" name="Int. J. Syst. Evol. Microbiol.">
        <title>The Global Catalogue of Microorganisms (GCM) 10K type strain sequencing project: providing services to taxonomists for standard genome sequencing and annotation.</title>
        <authorList>
            <consortium name="The Broad Institute Genomics Platform"/>
            <consortium name="The Broad Institute Genome Sequencing Center for Infectious Disease"/>
            <person name="Wu L."/>
            <person name="Ma J."/>
        </authorList>
    </citation>
    <scope>NUCLEOTIDE SEQUENCE [LARGE SCALE GENOMIC DNA]</scope>
    <source>
        <strain evidence="4">JCM 17839</strain>
    </source>
</reference>
<keyword evidence="4" id="KW-1185">Reference proteome</keyword>
<gene>
    <name evidence="3" type="ORF">GCM10023171_28470</name>
</gene>